<evidence type="ECO:0000256" key="4">
    <source>
        <dbReference type="ARBA" id="ARBA00023239"/>
    </source>
</evidence>
<name>A0A167HJI9_9BURK</name>
<evidence type="ECO:0000256" key="3">
    <source>
        <dbReference type="ARBA" id="ARBA00022833"/>
    </source>
</evidence>
<evidence type="ECO:0000313" key="7">
    <source>
        <dbReference type="EMBL" id="OAD41304.1"/>
    </source>
</evidence>
<gene>
    <name evidence="6" type="ORF">LPB072_03675</name>
    <name evidence="7" type="ORF">LPB72_13915</name>
</gene>
<dbReference type="RefSeq" id="WP_066092577.1">
    <property type="nucleotide sequence ID" value="NZ_CP017476.1"/>
</dbReference>
<dbReference type="Proteomes" id="UP000185657">
    <property type="component" value="Unassembled WGS sequence"/>
</dbReference>
<comment type="similarity">
    <text evidence="1">Belongs to the Gfa family.</text>
</comment>
<dbReference type="PANTHER" id="PTHR33337">
    <property type="entry name" value="GFA DOMAIN-CONTAINING PROTEIN"/>
    <property type="match status" value="1"/>
</dbReference>
<dbReference type="EMBL" id="CP017476">
    <property type="protein sequence ID" value="AOW15347.1"/>
    <property type="molecule type" value="Genomic_DNA"/>
</dbReference>
<dbReference type="Proteomes" id="UP000185680">
    <property type="component" value="Chromosome"/>
</dbReference>
<dbReference type="PROSITE" id="PS51891">
    <property type="entry name" value="CENP_V_GFA"/>
    <property type="match status" value="1"/>
</dbReference>
<evidence type="ECO:0000256" key="1">
    <source>
        <dbReference type="ARBA" id="ARBA00005495"/>
    </source>
</evidence>
<dbReference type="KEGG" id="hyl:LPB072_03675"/>
<keyword evidence="8" id="KW-1185">Reference proteome</keyword>
<reference evidence="7 8" key="1">
    <citation type="submission" date="2016-02" db="EMBL/GenBank/DDBJ databases">
        <title>Draft genome sequence of Hydrogenophaga sp. LPB0072.</title>
        <authorList>
            <person name="Shin S.-K."/>
            <person name="Yi H."/>
        </authorList>
    </citation>
    <scope>NUCLEOTIDE SEQUENCE [LARGE SCALE GENOMIC DNA]</scope>
    <source>
        <strain evidence="7 8">LPB0072</strain>
    </source>
</reference>
<feature type="domain" description="CENP-V/GFA" evidence="5">
    <location>
        <begin position="3"/>
        <end position="117"/>
    </location>
</feature>
<accession>A0A167HJI9</accession>
<keyword evidence="3" id="KW-0862">Zinc</keyword>
<dbReference type="STRING" id="1763535.LPB072_03675"/>
<dbReference type="GO" id="GO:0016846">
    <property type="term" value="F:carbon-sulfur lyase activity"/>
    <property type="evidence" value="ECO:0007669"/>
    <property type="project" value="InterPro"/>
</dbReference>
<dbReference type="InterPro" id="IPR011057">
    <property type="entry name" value="Mss4-like_sf"/>
</dbReference>
<dbReference type="OrthoDB" id="327703at2"/>
<proteinExistence type="inferred from homology"/>
<dbReference type="InterPro" id="IPR006913">
    <property type="entry name" value="CENP-V/GFA"/>
</dbReference>
<dbReference type="SUPFAM" id="SSF51316">
    <property type="entry name" value="Mss4-like"/>
    <property type="match status" value="1"/>
</dbReference>
<dbReference type="Gene3D" id="3.90.1590.10">
    <property type="entry name" value="glutathione-dependent formaldehyde- activating enzyme (gfa)"/>
    <property type="match status" value="1"/>
</dbReference>
<protein>
    <submittedName>
        <fullName evidence="6">Aldehyde-activating protein</fullName>
    </submittedName>
</protein>
<evidence type="ECO:0000259" key="5">
    <source>
        <dbReference type="PROSITE" id="PS51891"/>
    </source>
</evidence>
<organism evidence="6 9">
    <name type="scientific">Hydrogenophaga crassostreae</name>
    <dbReference type="NCBI Taxonomy" id="1763535"/>
    <lineage>
        <taxon>Bacteria</taxon>
        <taxon>Pseudomonadati</taxon>
        <taxon>Pseudomonadota</taxon>
        <taxon>Betaproteobacteria</taxon>
        <taxon>Burkholderiales</taxon>
        <taxon>Comamonadaceae</taxon>
        <taxon>Hydrogenophaga</taxon>
    </lineage>
</organism>
<dbReference type="GO" id="GO:0046872">
    <property type="term" value="F:metal ion binding"/>
    <property type="evidence" value="ECO:0007669"/>
    <property type="project" value="UniProtKB-KW"/>
</dbReference>
<keyword evidence="2" id="KW-0479">Metal-binding</keyword>
<sequence>MPITGGCFCGAVQYQINGRLRDAKSCHCSRCRKAFNAQASATALVDPAEFRWLSGESLLSTYVGLHGYGLQFCSLCGSTLCTVCEGQVFQVSLGCVNGSPDIEIAQHLYVGSKASWEVIPEGVTQYIEAAAPEAGWPHTR</sequence>
<reference evidence="6 9" key="2">
    <citation type="submission" date="2016-10" db="EMBL/GenBank/DDBJ databases">
        <title>Hydorgenophaga sp. LPB0072 isolated from gastropod.</title>
        <authorList>
            <person name="Kim E."/>
            <person name="Yi H."/>
        </authorList>
    </citation>
    <scope>NUCLEOTIDE SEQUENCE [LARGE SCALE GENOMIC DNA]</scope>
    <source>
        <strain evidence="6 9">LPB0072</strain>
    </source>
</reference>
<dbReference type="AlphaFoldDB" id="A0A167HJI9"/>
<evidence type="ECO:0000313" key="9">
    <source>
        <dbReference type="Proteomes" id="UP000185680"/>
    </source>
</evidence>
<dbReference type="PANTHER" id="PTHR33337:SF40">
    <property type="entry name" value="CENP-V_GFA DOMAIN-CONTAINING PROTEIN-RELATED"/>
    <property type="match status" value="1"/>
</dbReference>
<dbReference type="EMBL" id="LVWD01000026">
    <property type="protein sequence ID" value="OAD41304.1"/>
    <property type="molecule type" value="Genomic_DNA"/>
</dbReference>
<evidence type="ECO:0000256" key="2">
    <source>
        <dbReference type="ARBA" id="ARBA00022723"/>
    </source>
</evidence>
<keyword evidence="4" id="KW-0456">Lyase</keyword>
<dbReference type="Pfam" id="PF04828">
    <property type="entry name" value="GFA"/>
    <property type="match status" value="1"/>
</dbReference>
<evidence type="ECO:0000313" key="6">
    <source>
        <dbReference type="EMBL" id="AOW15347.1"/>
    </source>
</evidence>
<evidence type="ECO:0000313" key="8">
    <source>
        <dbReference type="Proteomes" id="UP000185657"/>
    </source>
</evidence>